<accession>A0ACB8B2U9</accession>
<evidence type="ECO:0000313" key="2">
    <source>
        <dbReference type="Proteomes" id="UP000790709"/>
    </source>
</evidence>
<protein>
    <submittedName>
        <fullName evidence="1">Uncharacterized protein</fullName>
    </submittedName>
</protein>
<evidence type="ECO:0000313" key="1">
    <source>
        <dbReference type="EMBL" id="KAH7919183.1"/>
    </source>
</evidence>
<keyword evidence="2" id="KW-1185">Reference proteome</keyword>
<organism evidence="1 2">
    <name type="scientific">Leucogyrophana mollusca</name>
    <dbReference type="NCBI Taxonomy" id="85980"/>
    <lineage>
        <taxon>Eukaryota</taxon>
        <taxon>Fungi</taxon>
        <taxon>Dikarya</taxon>
        <taxon>Basidiomycota</taxon>
        <taxon>Agaricomycotina</taxon>
        <taxon>Agaricomycetes</taxon>
        <taxon>Agaricomycetidae</taxon>
        <taxon>Boletales</taxon>
        <taxon>Boletales incertae sedis</taxon>
        <taxon>Leucogyrophana</taxon>
    </lineage>
</organism>
<proteinExistence type="predicted"/>
<comment type="caution">
    <text evidence="1">The sequence shown here is derived from an EMBL/GenBank/DDBJ whole genome shotgun (WGS) entry which is preliminary data.</text>
</comment>
<gene>
    <name evidence="1" type="ORF">BV22DRAFT_1108163</name>
</gene>
<sequence length="843" mass="95224">MSLPAATKDISNHPQAGSVVSPTNKKAKEEDVDRKIRLYGVIEAFRQGRMPDNAQIDETLTYFADKSPVDLDKLSPEGRKLIQDSRDIIETARLMVKEKNADELFQNFVWHTRDVSLAGAKKDPSEVAPVDRSKLNDDGQTAVRHLRTILSLVMTNSEVRKLLSDFSIIGRDLLAKGASKAAEGLRPDEEALARVNEPAPQDEFITKGGRKVGPDETPVLEAKLPGTDTTVEQHPHADDAKVTTGDGEEKSGSQAIGEGRGAMQNVQDRARETKEEAKDQAYQSAHQQAGQAKEQGNLEGVGPDYSSEDTESKKQGFKERMRGYKASRLHHFQSDGLSDRIPQQHKDRLNEHYDRGRHFLTEEYFPEERRDQFIYRGKKVIIECQKHDDYQEAIKWLLSFAEEYAGHGRHIADHGKESGGSISSDPALQTATSELRALLERFANGQSMDIVFDAANALIDDARRDEEFRSWFKRLDSYVRKILLEAGYVLEDDCNREGNEIRESGRTFWDDKYKSHFDNLFKATGDWFSAMGEDPLNKRFGEDWARLTRDLLFDSEGSLKFKPDLWGDIRKVILPALVDKVGYVPIPRIEYTDDALDLVVENLTLQGRNLFPNYMSLEAHNFLKFSPYNAISDEHHHEFTLTFGQMQADMRDVAFYFHKKTGFPKVADSGLADVLLGGSGLTATVHLVSADKDKSSVFKVKNVHVKVDTLKFSIRDSKHDLLYKTLKPLATGLVKKQIQKAIADSITTGMEYVDGQLVAVRDRMEEAKTSDETNRKQVLQDLFQRRKEEGQHSVRSAESKSQFKVVHNKRASMIETGHPAGWVNRTTEREEKAVAGKDWHSEA</sequence>
<reference evidence="1" key="1">
    <citation type="journal article" date="2021" name="New Phytol.">
        <title>Evolutionary innovations through gain and loss of genes in the ectomycorrhizal Boletales.</title>
        <authorList>
            <person name="Wu G."/>
            <person name="Miyauchi S."/>
            <person name="Morin E."/>
            <person name="Kuo A."/>
            <person name="Drula E."/>
            <person name="Varga T."/>
            <person name="Kohler A."/>
            <person name="Feng B."/>
            <person name="Cao Y."/>
            <person name="Lipzen A."/>
            <person name="Daum C."/>
            <person name="Hundley H."/>
            <person name="Pangilinan J."/>
            <person name="Johnson J."/>
            <person name="Barry K."/>
            <person name="LaButti K."/>
            <person name="Ng V."/>
            <person name="Ahrendt S."/>
            <person name="Min B."/>
            <person name="Choi I.G."/>
            <person name="Park H."/>
            <person name="Plett J.M."/>
            <person name="Magnuson J."/>
            <person name="Spatafora J.W."/>
            <person name="Nagy L.G."/>
            <person name="Henrissat B."/>
            <person name="Grigoriev I.V."/>
            <person name="Yang Z.L."/>
            <person name="Xu J."/>
            <person name="Martin F.M."/>
        </authorList>
    </citation>
    <scope>NUCLEOTIDE SEQUENCE</scope>
    <source>
        <strain evidence="1">KUC20120723A-06</strain>
    </source>
</reference>
<dbReference type="EMBL" id="MU266686">
    <property type="protein sequence ID" value="KAH7919183.1"/>
    <property type="molecule type" value="Genomic_DNA"/>
</dbReference>
<name>A0ACB8B2U9_9AGAM</name>
<dbReference type="Proteomes" id="UP000790709">
    <property type="component" value="Unassembled WGS sequence"/>
</dbReference>